<evidence type="ECO:0008006" key="4">
    <source>
        <dbReference type="Google" id="ProtNLM"/>
    </source>
</evidence>
<keyword evidence="3" id="KW-1185">Reference proteome</keyword>
<dbReference type="Proteomes" id="UP001157418">
    <property type="component" value="Unassembled WGS sequence"/>
</dbReference>
<evidence type="ECO:0000313" key="2">
    <source>
        <dbReference type="EMBL" id="CAH1422142.1"/>
    </source>
</evidence>
<evidence type="ECO:0000256" key="1">
    <source>
        <dbReference type="SAM" id="Coils"/>
    </source>
</evidence>
<accession>A0AAU9M5Z6</accession>
<evidence type="ECO:0000313" key="3">
    <source>
        <dbReference type="Proteomes" id="UP001157418"/>
    </source>
</evidence>
<feature type="coiled-coil region" evidence="1">
    <location>
        <begin position="32"/>
        <end position="66"/>
    </location>
</feature>
<keyword evidence="1" id="KW-0175">Coiled coil</keyword>
<sequence>MHLLNEVSVRIRAFSEQLSRHQIVFEEALEGLKQFQTLNEQTKQEAKGLKEEVAGLAERNQSLVKDFSQALSGVSRCEAPDVGERCLNCHLERLTTYDGTEYSKLIDGSRSKG</sequence>
<protein>
    <recommendedName>
        <fullName evidence="4">RING-type E3 ubiquitin transferase</fullName>
    </recommendedName>
</protein>
<dbReference type="EMBL" id="CAKMRJ010001112">
    <property type="protein sequence ID" value="CAH1422142.1"/>
    <property type="molecule type" value="Genomic_DNA"/>
</dbReference>
<gene>
    <name evidence="2" type="ORF">LVIROSA_LOCUS9495</name>
</gene>
<reference evidence="2 3" key="1">
    <citation type="submission" date="2022-01" db="EMBL/GenBank/DDBJ databases">
        <authorList>
            <person name="Xiong W."/>
            <person name="Schranz E."/>
        </authorList>
    </citation>
    <scope>NUCLEOTIDE SEQUENCE [LARGE SCALE GENOMIC DNA]</scope>
</reference>
<dbReference type="AlphaFoldDB" id="A0AAU9M5Z6"/>
<organism evidence="2 3">
    <name type="scientific">Lactuca virosa</name>
    <dbReference type="NCBI Taxonomy" id="75947"/>
    <lineage>
        <taxon>Eukaryota</taxon>
        <taxon>Viridiplantae</taxon>
        <taxon>Streptophyta</taxon>
        <taxon>Embryophyta</taxon>
        <taxon>Tracheophyta</taxon>
        <taxon>Spermatophyta</taxon>
        <taxon>Magnoliopsida</taxon>
        <taxon>eudicotyledons</taxon>
        <taxon>Gunneridae</taxon>
        <taxon>Pentapetalae</taxon>
        <taxon>asterids</taxon>
        <taxon>campanulids</taxon>
        <taxon>Asterales</taxon>
        <taxon>Asteraceae</taxon>
        <taxon>Cichorioideae</taxon>
        <taxon>Cichorieae</taxon>
        <taxon>Lactucinae</taxon>
        <taxon>Lactuca</taxon>
    </lineage>
</organism>
<proteinExistence type="predicted"/>
<name>A0AAU9M5Z6_9ASTR</name>
<comment type="caution">
    <text evidence="2">The sequence shown here is derived from an EMBL/GenBank/DDBJ whole genome shotgun (WGS) entry which is preliminary data.</text>
</comment>